<sequence>MLSRPEPRIDAMSPKSAAFLLLPLIAACASVPGPDAPESRASIDPVRVEPPMQEVVVERWVTDDQEAGELDSLATWLTPEGDLWVLATAKRSHQVQVHAGDDGGLIARIGGPGDAPGSFNRPNGIAVHGDLVFVTERDNHRVQVLELPGFEPLGSFGEEQLQAPYGIWVHEIAPGQLEVIITDSFMLGERFDIVPPLETLHRRLHRFHVSGAHENLEVEYRGSFGETTDAGAIRATESVWGDPLHGRLLVADEHAPDGLRLRVYGLDGGYANRDLGLGTYRGDPEGIALWACPDGSGYWLSTDQQVDHSRFLVYDRESLALHSAFTGRTTANTDGIALYAAGTREFPDGVLFAVHDDRGIAAFDWADIADALDLPRQCAID</sequence>
<dbReference type="Proteomes" id="UP000321248">
    <property type="component" value="Unassembled WGS sequence"/>
</dbReference>
<feature type="repeat" description="NHL" evidence="2">
    <location>
        <begin position="106"/>
        <end position="148"/>
    </location>
</feature>
<dbReference type="InterPro" id="IPR003431">
    <property type="entry name" value="B-propeller_Phytase"/>
</dbReference>
<dbReference type="RefSeq" id="WP_147891571.1">
    <property type="nucleotide sequence ID" value="NZ_VRTS01000004.1"/>
</dbReference>
<dbReference type="PROSITE" id="PS51257">
    <property type="entry name" value="PROKAR_LIPOPROTEIN"/>
    <property type="match status" value="1"/>
</dbReference>
<gene>
    <name evidence="4" type="ORF">FU658_07880</name>
</gene>
<evidence type="ECO:0000313" key="4">
    <source>
        <dbReference type="EMBL" id="TXK62648.1"/>
    </source>
</evidence>
<evidence type="ECO:0000256" key="1">
    <source>
        <dbReference type="ARBA" id="ARBA00022737"/>
    </source>
</evidence>
<dbReference type="GO" id="GO:0016158">
    <property type="term" value="F:inositol hexakisphosphate 3-phosphatase activity"/>
    <property type="evidence" value="ECO:0007669"/>
    <property type="project" value="InterPro"/>
</dbReference>
<keyword evidence="5" id="KW-1185">Reference proteome</keyword>
<dbReference type="InterPro" id="IPR011042">
    <property type="entry name" value="6-blade_b-propeller_TolB-like"/>
</dbReference>
<dbReference type="PROSITE" id="PS51662">
    <property type="entry name" value="BP_PHYTASE"/>
    <property type="match status" value="1"/>
</dbReference>
<dbReference type="GO" id="GO:0008270">
    <property type="term" value="F:zinc ion binding"/>
    <property type="evidence" value="ECO:0007669"/>
    <property type="project" value="UniProtKB-KW"/>
</dbReference>
<dbReference type="EMBL" id="VRTS01000004">
    <property type="protein sequence ID" value="TXK62648.1"/>
    <property type="molecule type" value="Genomic_DNA"/>
</dbReference>
<feature type="domain" description="BPP" evidence="3">
    <location>
        <begin position="36"/>
        <end position="372"/>
    </location>
</feature>
<dbReference type="InterPro" id="IPR050952">
    <property type="entry name" value="TRIM-NHL_E3_ligases"/>
</dbReference>
<dbReference type="AlphaFoldDB" id="A0A5C8KSQ7"/>
<evidence type="ECO:0000259" key="3">
    <source>
        <dbReference type="PROSITE" id="PS51662"/>
    </source>
</evidence>
<organism evidence="4 5">
    <name type="scientific">Alkalisalibacterium limincola</name>
    <dbReference type="NCBI Taxonomy" id="2699169"/>
    <lineage>
        <taxon>Bacteria</taxon>
        <taxon>Pseudomonadati</taxon>
        <taxon>Pseudomonadota</taxon>
        <taxon>Gammaproteobacteria</taxon>
        <taxon>Lysobacterales</taxon>
        <taxon>Lysobacteraceae</taxon>
        <taxon>Alkalisalibacterium</taxon>
    </lineage>
</organism>
<keyword evidence="1" id="KW-0677">Repeat</keyword>
<reference evidence="4 5" key="1">
    <citation type="submission" date="2019-08" db="EMBL/GenBank/DDBJ databases">
        <authorList>
            <person name="Karlyshev A.V."/>
        </authorList>
    </citation>
    <scope>NUCLEOTIDE SEQUENCE [LARGE SCALE GENOMIC DNA]</scope>
    <source>
        <strain evidence="4 5">Alg18-2.2</strain>
    </source>
</reference>
<comment type="caution">
    <text evidence="4">The sequence shown here is derived from an EMBL/GenBank/DDBJ whole genome shotgun (WGS) entry which is preliminary data.</text>
</comment>
<dbReference type="SUPFAM" id="SSF50956">
    <property type="entry name" value="Thermostable phytase (3-phytase)"/>
    <property type="match status" value="1"/>
</dbReference>
<evidence type="ECO:0000313" key="5">
    <source>
        <dbReference type="Proteomes" id="UP000321248"/>
    </source>
</evidence>
<dbReference type="PANTHER" id="PTHR24104">
    <property type="entry name" value="E3 UBIQUITIN-PROTEIN LIGASE NHLRC1-RELATED"/>
    <property type="match status" value="1"/>
</dbReference>
<protein>
    <submittedName>
        <fullName evidence="4">Phytase</fullName>
    </submittedName>
</protein>
<accession>A0A5C8KSQ7</accession>
<dbReference type="Gene3D" id="2.120.10.30">
    <property type="entry name" value="TolB, C-terminal domain"/>
    <property type="match status" value="1"/>
</dbReference>
<dbReference type="InterPro" id="IPR001258">
    <property type="entry name" value="NHL_repeat"/>
</dbReference>
<proteinExistence type="predicted"/>
<evidence type="ECO:0000256" key="2">
    <source>
        <dbReference type="PROSITE-ProRule" id="PRU00504"/>
    </source>
</evidence>
<dbReference type="PANTHER" id="PTHR24104:SF25">
    <property type="entry name" value="PROTEIN LIN-41"/>
    <property type="match status" value="1"/>
</dbReference>
<dbReference type="PROSITE" id="PS51125">
    <property type="entry name" value="NHL"/>
    <property type="match status" value="1"/>
</dbReference>
<dbReference type="Pfam" id="PF01436">
    <property type="entry name" value="NHL"/>
    <property type="match status" value="1"/>
</dbReference>
<dbReference type="OrthoDB" id="5943115at2"/>
<name>A0A5C8KSQ7_9GAMM</name>